<evidence type="ECO:0000256" key="1">
    <source>
        <dbReference type="ARBA" id="ARBA00008645"/>
    </source>
</evidence>
<feature type="region of interest" description="Disordered" evidence="3">
    <location>
        <begin position="248"/>
        <end position="275"/>
    </location>
</feature>
<gene>
    <name evidence="5" type="ORF">LTR09_005071</name>
</gene>
<evidence type="ECO:0000259" key="4">
    <source>
        <dbReference type="Pfam" id="PF00561"/>
    </source>
</evidence>
<evidence type="ECO:0000313" key="6">
    <source>
        <dbReference type="Proteomes" id="UP001271007"/>
    </source>
</evidence>
<evidence type="ECO:0000313" key="5">
    <source>
        <dbReference type="EMBL" id="KAK3053791.1"/>
    </source>
</evidence>
<accession>A0AAJ0DNE2</accession>
<feature type="domain" description="AB hydrolase-1" evidence="4">
    <location>
        <begin position="48"/>
        <end position="157"/>
    </location>
</feature>
<organism evidence="5 6">
    <name type="scientific">Extremus antarcticus</name>
    <dbReference type="NCBI Taxonomy" id="702011"/>
    <lineage>
        <taxon>Eukaryota</taxon>
        <taxon>Fungi</taxon>
        <taxon>Dikarya</taxon>
        <taxon>Ascomycota</taxon>
        <taxon>Pezizomycotina</taxon>
        <taxon>Dothideomycetes</taxon>
        <taxon>Dothideomycetidae</taxon>
        <taxon>Mycosphaerellales</taxon>
        <taxon>Extremaceae</taxon>
        <taxon>Extremus</taxon>
    </lineage>
</organism>
<dbReference type="GO" id="GO:0052689">
    <property type="term" value="F:carboxylic ester hydrolase activity"/>
    <property type="evidence" value="ECO:0007669"/>
    <property type="project" value="TreeGrafter"/>
</dbReference>
<feature type="compositionally biased region" description="Basic and acidic residues" evidence="3">
    <location>
        <begin position="251"/>
        <end position="265"/>
    </location>
</feature>
<comment type="caution">
    <text evidence="5">The sequence shown here is derived from an EMBL/GenBank/DDBJ whole genome shotgun (WGS) entry which is preliminary data.</text>
</comment>
<dbReference type="AlphaFoldDB" id="A0AAJ0DNE2"/>
<dbReference type="Pfam" id="PF00561">
    <property type="entry name" value="Abhydrolase_1"/>
    <property type="match status" value="1"/>
</dbReference>
<dbReference type="PANTHER" id="PTHR46118:SF4">
    <property type="entry name" value="PROTEIN ABHD11"/>
    <property type="match status" value="1"/>
</dbReference>
<protein>
    <recommendedName>
        <fullName evidence="4">AB hydrolase-1 domain-containing protein</fullName>
    </recommendedName>
</protein>
<dbReference type="Gene3D" id="3.40.50.1820">
    <property type="entry name" value="alpha/beta hydrolase"/>
    <property type="match status" value="1"/>
</dbReference>
<dbReference type="EMBL" id="JAWDJX010000014">
    <property type="protein sequence ID" value="KAK3053791.1"/>
    <property type="molecule type" value="Genomic_DNA"/>
</dbReference>
<proteinExistence type="inferred from homology"/>
<reference evidence="5" key="1">
    <citation type="submission" date="2023-04" db="EMBL/GenBank/DDBJ databases">
        <title>Black Yeasts Isolated from many extreme environments.</title>
        <authorList>
            <person name="Coleine C."/>
            <person name="Stajich J.E."/>
            <person name="Selbmann L."/>
        </authorList>
    </citation>
    <scope>NUCLEOTIDE SEQUENCE</scope>
    <source>
        <strain evidence="5">CCFEE 5312</strain>
    </source>
</reference>
<evidence type="ECO:0000256" key="2">
    <source>
        <dbReference type="ARBA" id="ARBA00022801"/>
    </source>
</evidence>
<dbReference type="SUPFAM" id="SSF53474">
    <property type="entry name" value="alpha/beta-Hydrolases"/>
    <property type="match status" value="1"/>
</dbReference>
<dbReference type="GO" id="GO:0005739">
    <property type="term" value="C:mitochondrion"/>
    <property type="evidence" value="ECO:0007669"/>
    <property type="project" value="TreeGrafter"/>
</dbReference>
<sequence>MLARRALPRLHQPPTPSLRLYSTTALSNGITLAYDLHPPPKPASANAPPILFLHGLFGSKKNNRSMIYALDLRNHGASSHDRVHTYDTLAEDVELFLQHHDLRRPTLIGHSMGAKTVMTLALRKRVSVANIIPVDNAPVDAALGSSFAKYVQGMRKISETTISRQSQADEILKDYEDDLTIRQFLLGNLVRQPHGTHAWQIPIKILSQALDHMAAFPFTDPEEARYEGPTLVLWWSGWGIRNDEGYDGSLEEAHDGPARQQDVKRPTSGHCTPKVKRSQASGRWMDIVPLRERIYSLQLQAIAVDVQRPQHLFWTPQARLNSCSRDEFSLTVSPQAFYVGQSTASMPAAELVNA</sequence>
<keyword evidence="2" id="KW-0378">Hydrolase</keyword>
<dbReference type="InterPro" id="IPR029058">
    <property type="entry name" value="AB_hydrolase_fold"/>
</dbReference>
<evidence type="ECO:0000256" key="3">
    <source>
        <dbReference type="SAM" id="MobiDB-lite"/>
    </source>
</evidence>
<keyword evidence="6" id="KW-1185">Reference proteome</keyword>
<comment type="similarity">
    <text evidence="1">Belongs to the AB hydrolase superfamily.</text>
</comment>
<dbReference type="PANTHER" id="PTHR46118">
    <property type="entry name" value="PROTEIN ABHD11"/>
    <property type="match status" value="1"/>
</dbReference>
<name>A0AAJ0DNE2_9PEZI</name>
<dbReference type="Proteomes" id="UP001271007">
    <property type="component" value="Unassembled WGS sequence"/>
</dbReference>
<dbReference type="InterPro" id="IPR000073">
    <property type="entry name" value="AB_hydrolase_1"/>
</dbReference>